<proteinExistence type="inferred from homology"/>
<dbReference type="PANTHER" id="PTHR11802">
    <property type="entry name" value="SERINE PROTEASE FAMILY S10 SERINE CARBOXYPEPTIDASE"/>
    <property type="match status" value="1"/>
</dbReference>
<dbReference type="AlphaFoldDB" id="A0A9W8RTV0"/>
<evidence type="ECO:0000256" key="5">
    <source>
        <dbReference type="ARBA" id="ARBA00023180"/>
    </source>
</evidence>
<keyword evidence="8" id="KW-1185">Reference proteome</keyword>
<organism evidence="7 8">
    <name type="scientific">Fusarium torreyae</name>
    <dbReference type="NCBI Taxonomy" id="1237075"/>
    <lineage>
        <taxon>Eukaryota</taxon>
        <taxon>Fungi</taxon>
        <taxon>Dikarya</taxon>
        <taxon>Ascomycota</taxon>
        <taxon>Pezizomycotina</taxon>
        <taxon>Sordariomycetes</taxon>
        <taxon>Hypocreomycetidae</taxon>
        <taxon>Hypocreales</taxon>
        <taxon>Nectriaceae</taxon>
        <taxon>Fusarium</taxon>
    </lineage>
</organism>
<dbReference type="Gene3D" id="1.10.287.410">
    <property type="match status" value="1"/>
</dbReference>
<dbReference type="EC" id="3.4.16.-" evidence="6"/>
<reference evidence="7" key="1">
    <citation type="submission" date="2022-09" db="EMBL/GenBank/DDBJ databases">
        <title>Fusarium specimens isolated from Avocado Roots.</title>
        <authorList>
            <person name="Stajich J."/>
            <person name="Roper C."/>
            <person name="Heimlech-Rivalta G."/>
        </authorList>
    </citation>
    <scope>NUCLEOTIDE SEQUENCE</scope>
    <source>
        <strain evidence="7">CF00136</strain>
    </source>
</reference>
<evidence type="ECO:0000256" key="3">
    <source>
        <dbReference type="ARBA" id="ARBA00022670"/>
    </source>
</evidence>
<name>A0A9W8RTV0_9HYPO</name>
<dbReference type="Gene3D" id="3.40.50.1820">
    <property type="entry name" value="alpha/beta hydrolase"/>
    <property type="match status" value="1"/>
</dbReference>
<keyword evidence="2 6" id="KW-0121">Carboxypeptidase</keyword>
<keyword evidence="3 6" id="KW-0645">Protease</keyword>
<dbReference type="Proteomes" id="UP001152049">
    <property type="component" value="Unassembled WGS sequence"/>
</dbReference>
<evidence type="ECO:0000256" key="2">
    <source>
        <dbReference type="ARBA" id="ARBA00022645"/>
    </source>
</evidence>
<dbReference type="SUPFAM" id="SSF53474">
    <property type="entry name" value="alpha/beta-Hydrolases"/>
    <property type="match status" value="1"/>
</dbReference>
<evidence type="ECO:0000256" key="4">
    <source>
        <dbReference type="ARBA" id="ARBA00022801"/>
    </source>
</evidence>
<evidence type="ECO:0000256" key="6">
    <source>
        <dbReference type="RuleBase" id="RU361156"/>
    </source>
</evidence>
<keyword evidence="6" id="KW-0732">Signal</keyword>
<comment type="similarity">
    <text evidence="1 6">Belongs to the peptidase S10 family.</text>
</comment>
<keyword evidence="4 6" id="KW-0378">Hydrolase</keyword>
<comment type="caution">
    <text evidence="7">The sequence shown here is derived from an EMBL/GenBank/DDBJ whole genome shotgun (WGS) entry which is preliminary data.</text>
</comment>
<dbReference type="GO" id="GO:0000324">
    <property type="term" value="C:fungal-type vacuole"/>
    <property type="evidence" value="ECO:0007669"/>
    <property type="project" value="TreeGrafter"/>
</dbReference>
<dbReference type="OrthoDB" id="443318at2759"/>
<dbReference type="Pfam" id="PF00450">
    <property type="entry name" value="Peptidase_S10"/>
    <property type="match status" value="1"/>
</dbReference>
<feature type="signal peptide" evidence="6">
    <location>
        <begin position="1"/>
        <end position="18"/>
    </location>
</feature>
<dbReference type="InterPro" id="IPR029058">
    <property type="entry name" value="AB_hydrolase_fold"/>
</dbReference>
<keyword evidence="5" id="KW-0325">Glycoprotein</keyword>
<dbReference type="InterPro" id="IPR001563">
    <property type="entry name" value="Peptidase_S10"/>
</dbReference>
<evidence type="ECO:0000313" key="8">
    <source>
        <dbReference type="Proteomes" id="UP001152049"/>
    </source>
</evidence>
<dbReference type="EMBL" id="JAOQAZ010000027">
    <property type="protein sequence ID" value="KAJ4251823.1"/>
    <property type="molecule type" value="Genomic_DNA"/>
</dbReference>
<dbReference type="InterPro" id="IPR018202">
    <property type="entry name" value="Ser_caboxypep_ser_AS"/>
</dbReference>
<feature type="chain" id="PRO_5041017355" description="Carboxypeptidase" evidence="6">
    <location>
        <begin position="19"/>
        <end position="474"/>
    </location>
</feature>
<dbReference type="PRINTS" id="PR00724">
    <property type="entry name" value="CRBOXYPTASEC"/>
</dbReference>
<gene>
    <name evidence="7" type="ORF">NW762_011120</name>
</gene>
<evidence type="ECO:0000256" key="1">
    <source>
        <dbReference type="ARBA" id="ARBA00009431"/>
    </source>
</evidence>
<dbReference type="GO" id="GO:0006508">
    <property type="term" value="P:proteolysis"/>
    <property type="evidence" value="ECO:0007669"/>
    <property type="project" value="UniProtKB-KW"/>
</dbReference>
<dbReference type="PROSITE" id="PS00131">
    <property type="entry name" value="CARBOXYPEPT_SER_SER"/>
    <property type="match status" value="1"/>
</dbReference>
<protein>
    <recommendedName>
        <fullName evidence="6">Carboxypeptidase</fullName>
        <ecNumber evidence="6">3.4.16.-</ecNumber>
    </recommendedName>
</protein>
<evidence type="ECO:0000313" key="7">
    <source>
        <dbReference type="EMBL" id="KAJ4251823.1"/>
    </source>
</evidence>
<dbReference type="GO" id="GO:0004185">
    <property type="term" value="F:serine-type carboxypeptidase activity"/>
    <property type="evidence" value="ECO:0007669"/>
    <property type="project" value="UniProtKB-UniRule"/>
</dbReference>
<sequence>MILYATLLLLRTFWVAAAATAPRGQRSIEEHDGVVYNVYHHAATRSKLSIIKNSGICETTPGVNQHSGYLSVGEDANMWFWFFESRNEPQTAPLVSWFGGGPGNSAQYGMFTQHGPCEILVNSTEPSLREHSLNTYANVLYIDQPIGSGFSYGDGGKVNSTKDCSPYVWNFFQAWFDAFPEYKNRELSVFSESYGGHTGPEIVNHILDKNQEIQTGILKGNMIDVVALSASNAWFDARIQQKSNLDFSLDNSYRSLINESVYQDLLEEYNTKVVPSIDKCDKTGTIDDCFAAYLSYLQGMEQSISISARDRYSDYTLADIRPGGAGPPTKHEEYLQREDVQRAIGARVNYTNSGGATNILYSGDDAKSFLDEVSRIVQDGVQVLIWAGDADYVCNWIGTKRVADSVDWPQKETFSQKNLEPYKVKGAEKGTFKSVDNLHYVRVFEAGHNVWWYQPETSLQIITQFLNRKGLHST</sequence>
<dbReference type="PANTHER" id="PTHR11802:SF453">
    <property type="entry name" value="S1, PUTATIVE-RELATED"/>
    <property type="match status" value="1"/>
</dbReference>
<accession>A0A9W8RTV0</accession>